<name>A0A3B1C541_9ZZZZ</name>
<sequence length="21" mass="2285">MNEKVLQKGKIGSLIVILITS</sequence>
<dbReference type="EMBL" id="UOGD01000123">
    <property type="protein sequence ID" value="VAX18958.1"/>
    <property type="molecule type" value="Genomic_DNA"/>
</dbReference>
<reference evidence="1" key="1">
    <citation type="submission" date="2018-06" db="EMBL/GenBank/DDBJ databases">
        <authorList>
            <person name="Zhirakovskaya E."/>
        </authorList>
    </citation>
    <scope>NUCLEOTIDE SEQUENCE</scope>
</reference>
<evidence type="ECO:0000313" key="1">
    <source>
        <dbReference type="EMBL" id="VAX18958.1"/>
    </source>
</evidence>
<proteinExistence type="predicted"/>
<accession>A0A3B1C541</accession>
<organism evidence="1">
    <name type="scientific">hydrothermal vent metagenome</name>
    <dbReference type="NCBI Taxonomy" id="652676"/>
    <lineage>
        <taxon>unclassified sequences</taxon>
        <taxon>metagenomes</taxon>
        <taxon>ecological metagenomes</taxon>
    </lineage>
</organism>
<protein>
    <submittedName>
        <fullName evidence="1">Uncharacterized protein</fullName>
    </submittedName>
</protein>
<feature type="non-terminal residue" evidence="1">
    <location>
        <position position="21"/>
    </location>
</feature>
<dbReference type="AlphaFoldDB" id="A0A3B1C541"/>
<gene>
    <name evidence="1" type="ORF">MNBD_IGNAVI01-527</name>
</gene>